<dbReference type="GO" id="GO:0016874">
    <property type="term" value="F:ligase activity"/>
    <property type="evidence" value="ECO:0007669"/>
    <property type="project" value="UniProtKB-KW"/>
</dbReference>
<feature type="transmembrane region" description="Helical" evidence="5">
    <location>
        <begin position="149"/>
        <end position="167"/>
    </location>
</feature>
<evidence type="ECO:0000259" key="6">
    <source>
        <dbReference type="Pfam" id="PF04932"/>
    </source>
</evidence>
<feature type="transmembrane region" description="Helical" evidence="5">
    <location>
        <begin position="63"/>
        <end position="79"/>
    </location>
</feature>
<organism evidence="7 8">
    <name type="scientific">Succiniclasticum ruminis</name>
    <dbReference type="NCBI Taxonomy" id="40841"/>
    <lineage>
        <taxon>Bacteria</taxon>
        <taxon>Bacillati</taxon>
        <taxon>Bacillota</taxon>
        <taxon>Negativicutes</taxon>
        <taxon>Acidaminococcales</taxon>
        <taxon>Acidaminococcaceae</taxon>
        <taxon>Succiniclasticum</taxon>
    </lineage>
</organism>
<keyword evidence="3 5" id="KW-1133">Transmembrane helix</keyword>
<sequence length="439" mass="50156">MIEDTNVTAKEYRKMQKFLLLIAGCIALDQTLLSIVILLSLLMGLQIAWKERGSSQLRVWPRHLKWLLLLLLATGYVSLHNPLVTHPFDCTFNFFYVVGQYVSVIWLVTRFGNCFAGKSPFARPAPYEDGLPFWKVFMRQPFPLRMLRVLGWVAVMSVLIGIGQHYFGGATDALWVDKEANPLLRNRVFSSWENPNIFAGYLCIVAAYVMGYISVEKNSRKRWGLFGILLLVILCEVFTFSRGFWVAMAAEVLAFVLFFYRRGILYLFGVALAGAALAGPAVWQRLNTLRHVTEDSSAAMRLAYLEIAQAVVEEHPLGIGWYNYRYVFPEYDFYFKNPDVIMYHCHNLFLNVTAELGLPGLVLFLCGWVYMLYLAVKLVRKARFLWVQAFAAGYLLMSLGIIVGGLGDHVLFNVRMGVLFWVLNTLLVLIWNVNRFASE</sequence>
<evidence type="ECO:0000256" key="3">
    <source>
        <dbReference type="ARBA" id="ARBA00022989"/>
    </source>
</evidence>
<name>A0A1G6IXQ0_9FIRM</name>
<dbReference type="GO" id="GO:0016020">
    <property type="term" value="C:membrane"/>
    <property type="evidence" value="ECO:0007669"/>
    <property type="project" value="UniProtKB-SubCell"/>
</dbReference>
<keyword evidence="2 5" id="KW-0812">Transmembrane</keyword>
<reference evidence="8" key="1">
    <citation type="submission" date="2016-10" db="EMBL/GenBank/DDBJ databases">
        <authorList>
            <person name="Varghese N."/>
            <person name="Submissions S."/>
        </authorList>
    </citation>
    <scope>NUCLEOTIDE SEQUENCE [LARGE SCALE GENOMIC DNA]</scope>
    <source>
        <strain evidence="8">DSM 11005</strain>
    </source>
</reference>
<feature type="transmembrane region" description="Helical" evidence="5">
    <location>
        <begin position="245"/>
        <end position="260"/>
    </location>
</feature>
<accession>A0A1G6IXQ0</accession>
<dbReference type="PANTHER" id="PTHR37422:SF23">
    <property type="entry name" value="TEICHURONIC ACID BIOSYNTHESIS PROTEIN TUAE"/>
    <property type="match status" value="1"/>
</dbReference>
<keyword evidence="4 5" id="KW-0472">Membrane</keyword>
<evidence type="ECO:0000256" key="4">
    <source>
        <dbReference type="ARBA" id="ARBA00023136"/>
    </source>
</evidence>
<dbReference type="Pfam" id="PF04932">
    <property type="entry name" value="Wzy_C"/>
    <property type="match status" value="1"/>
</dbReference>
<evidence type="ECO:0000313" key="7">
    <source>
        <dbReference type="EMBL" id="SDC11259.1"/>
    </source>
</evidence>
<feature type="transmembrane region" description="Helical" evidence="5">
    <location>
        <begin position="356"/>
        <end position="376"/>
    </location>
</feature>
<feature type="transmembrane region" description="Helical" evidence="5">
    <location>
        <begin position="383"/>
        <end position="406"/>
    </location>
</feature>
<dbReference type="Proteomes" id="UP000198943">
    <property type="component" value="Unassembled WGS sequence"/>
</dbReference>
<evidence type="ECO:0000256" key="2">
    <source>
        <dbReference type="ARBA" id="ARBA00022692"/>
    </source>
</evidence>
<comment type="subcellular location">
    <subcellularLocation>
        <location evidence="1">Membrane</location>
        <topology evidence="1">Multi-pass membrane protein</topology>
    </subcellularLocation>
</comment>
<dbReference type="OrthoDB" id="9806320at2"/>
<feature type="transmembrane region" description="Helical" evidence="5">
    <location>
        <begin position="412"/>
        <end position="433"/>
    </location>
</feature>
<dbReference type="InterPro" id="IPR007016">
    <property type="entry name" value="O-antigen_ligase-rel_domated"/>
</dbReference>
<feature type="transmembrane region" description="Helical" evidence="5">
    <location>
        <begin position="197"/>
        <end position="215"/>
    </location>
</feature>
<evidence type="ECO:0000313" key="8">
    <source>
        <dbReference type="Proteomes" id="UP000198943"/>
    </source>
</evidence>
<dbReference type="PANTHER" id="PTHR37422">
    <property type="entry name" value="TEICHURONIC ACID BIOSYNTHESIS PROTEIN TUAE"/>
    <property type="match status" value="1"/>
</dbReference>
<dbReference type="EMBL" id="FMYW01000002">
    <property type="protein sequence ID" value="SDC11259.1"/>
    <property type="molecule type" value="Genomic_DNA"/>
</dbReference>
<gene>
    <name evidence="7" type="ORF">SAMN04487864_102263</name>
</gene>
<keyword evidence="8" id="KW-1185">Reference proteome</keyword>
<feature type="transmembrane region" description="Helical" evidence="5">
    <location>
        <begin position="91"/>
        <end position="109"/>
    </location>
</feature>
<evidence type="ECO:0000256" key="5">
    <source>
        <dbReference type="SAM" id="Phobius"/>
    </source>
</evidence>
<dbReference type="InterPro" id="IPR051533">
    <property type="entry name" value="WaaL-like"/>
</dbReference>
<dbReference type="RefSeq" id="WP_093729422.1">
    <property type="nucleotide sequence ID" value="NZ_FMYW01000002.1"/>
</dbReference>
<evidence type="ECO:0000256" key="1">
    <source>
        <dbReference type="ARBA" id="ARBA00004141"/>
    </source>
</evidence>
<feature type="transmembrane region" description="Helical" evidence="5">
    <location>
        <begin position="18"/>
        <end position="42"/>
    </location>
</feature>
<feature type="transmembrane region" description="Helical" evidence="5">
    <location>
        <begin position="222"/>
        <end position="239"/>
    </location>
</feature>
<dbReference type="AlphaFoldDB" id="A0A1G6IXQ0"/>
<keyword evidence="7" id="KW-0436">Ligase</keyword>
<protein>
    <submittedName>
        <fullName evidence="7">O-antigen ligase like membrane protein</fullName>
    </submittedName>
</protein>
<feature type="transmembrane region" description="Helical" evidence="5">
    <location>
        <begin position="265"/>
        <end position="283"/>
    </location>
</feature>
<feature type="domain" description="O-antigen ligase-related" evidence="6">
    <location>
        <begin position="228"/>
        <end position="365"/>
    </location>
</feature>
<proteinExistence type="predicted"/>